<keyword evidence="3" id="KW-1185">Reference proteome</keyword>
<accession>A0A917IHY6</accession>
<evidence type="ECO:0000256" key="1">
    <source>
        <dbReference type="SAM" id="MobiDB-lite"/>
    </source>
</evidence>
<feature type="region of interest" description="Disordered" evidence="1">
    <location>
        <begin position="39"/>
        <end position="120"/>
    </location>
</feature>
<evidence type="ECO:0000313" key="2">
    <source>
        <dbReference type="EMBL" id="GGH47780.1"/>
    </source>
</evidence>
<protein>
    <submittedName>
        <fullName evidence="2">Uncharacterized protein</fullName>
    </submittedName>
</protein>
<evidence type="ECO:0000313" key="3">
    <source>
        <dbReference type="Proteomes" id="UP000657592"/>
    </source>
</evidence>
<comment type="caution">
    <text evidence="2">The sequence shown here is derived from an EMBL/GenBank/DDBJ whole genome shotgun (WGS) entry which is preliminary data.</text>
</comment>
<dbReference type="AlphaFoldDB" id="A0A917IHY6"/>
<gene>
    <name evidence="2" type="ORF">GCM10010921_24770</name>
</gene>
<feature type="compositionally biased region" description="Low complexity" evidence="1">
    <location>
        <begin position="64"/>
        <end position="73"/>
    </location>
</feature>
<dbReference type="RefSeq" id="WP_188756608.1">
    <property type="nucleotide sequence ID" value="NZ_BMJY01000012.1"/>
</dbReference>
<dbReference type="EMBL" id="BMJY01000012">
    <property type="protein sequence ID" value="GGH47780.1"/>
    <property type="molecule type" value="Genomic_DNA"/>
</dbReference>
<name>A0A917IHY6_9MICO</name>
<sequence>MSSLSRALKDVFDDLPLHLRRVADRFEARMARTSADLRDKRRAYQETDTELGDAVDAPRPNRTAAGAVDADAASVRTEAEVRVDASRDAAPDAAPDLGRDAAPDLAPDLGPDTAPDGPVQELDVGTYRELRNREVVGDGLQHDHIPSSAAIIRAKEIELGRELTRDEIRDLHNDAIAVELRDELHAQSRTFRGRNTQEQIDLDARDLPAAAERDYAVLRENLIDTGDYDIETIDDVIDRLRERNGRLGR</sequence>
<feature type="compositionally biased region" description="Low complexity" evidence="1">
    <location>
        <begin position="103"/>
        <end position="118"/>
    </location>
</feature>
<organism evidence="2 3">
    <name type="scientific">Microbacterium album</name>
    <dbReference type="NCBI Taxonomy" id="2053191"/>
    <lineage>
        <taxon>Bacteria</taxon>
        <taxon>Bacillati</taxon>
        <taxon>Actinomycetota</taxon>
        <taxon>Actinomycetes</taxon>
        <taxon>Micrococcales</taxon>
        <taxon>Microbacteriaceae</taxon>
        <taxon>Microbacterium</taxon>
    </lineage>
</organism>
<dbReference type="Proteomes" id="UP000657592">
    <property type="component" value="Unassembled WGS sequence"/>
</dbReference>
<proteinExistence type="predicted"/>
<reference evidence="2" key="1">
    <citation type="journal article" date="2014" name="Int. J. Syst. Evol. Microbiol.">
        <title>Complete genome sequence of Corynebacterium casei LMG S-19264T (=DSM 44701T), isolated from a smear-ripened cheese.</title>
        <authorList>
            <consortium name="US DOE Joint Genome Institute (JGI-PGF)"/>
            <person name="Walter F."/>
            <person name="Albersmeier A."/>
            <person name="Kalinowski J."/>
            <person name="Ruckert C."/>
        </authorList>
    </citation>
    <scope>NUCLEOTIDE SEQUENCE</scope>
    <source>
        <strain evidence="2">CGMCC 1.15794</strain>
    </source>
</reference>
<reference evidence="2" key="2">
    <citation type="submission" date="2020-09" db="EMBL/GenBank/DDBJ databases">
        <authorList>
            <person name="Sun Q."/>
            <person name="Zhou Y."/>
        </authorList>
    </citation>
    <scope>NUCLEOTIDE SEQUENCE</scope>
    <source>
        <strain evidence="2">CGMCC 1.15794</strain>
    </source>
</reference>
<feature type="compositionally biased region" description="Basic and acidic residues" evidence="1">
    <location>
        <begin position="77"/>
        <end position="90"/>
    </location>
</feature>